<dbReference type="InterPro" id="IPR011659">
    <property type="entry name" value="WD40"/>
</dbReference>
<dbReference type="PROSITE" id="PS51257">
    <property type="entry name" value="PROKAR_LIPOPROTEIN"/>
    <property type="match status" value="1"/>
</dbReference>
<dbReference type="Proteomes" id="UP000621210">
    <property type="component" value="Unassembled WGS sequence"/>
</dbReference>
<comment type="similarity">
    <text evidence="1">Belongs to the TolB family.</text>
</comment>
<comment type="caution">
    <text evidence="4">The sequence shown here is derived from an EMBL/GenBank/DDBJ whole genome shotgun (WGS) entry which is preliminary data.</text>
</comment>
<dbReference type="InterPro" id="IPR011042">
    <property type="entry name" value="6-blade_b-propeller_TolB-like"/>
</dbReference>
<dbReference type="Gene3D" id="2.120.10.30">
    <property type="entry name" value="TolB, C-terminal domain"/>
    <property type="match status" value="1"/>
</dbReference>
<evidence type="ECO:0000256" key="2">
    <source>
        <dbReference type="SAM" id="MobiDB-lite"/>
    </source>
</evidence>
<dbReference type="PANTHER" id="PTHR36842:SF2">
    <property type="entry name" value="SLR0505 PROTEIN"/>
    <property type="match status" value="1"/>
</dbReference>
<evidence type="ECO:0000313" key="4">
    <source>
        <dbReference type="EMBL" id="MBD0423342.1"/>
    </source>
</evidence>
<evidence type="ECO:0000313" key="5">
    <source>
        <dbReference type="Proteomes" id="UP000621210"/>
    </source>
</evidence>
<dbReference type="RefSeq" id="WP_188184279.1">
    <property type="nucleotide sequence ID" value="NZ_JACVQF010000222.1"/>
</dbReference>
<proteinExistence type="inferred from homology"/>
<dbReference type="EMBL" id="JACVQF010000222">
    <property type="protein sequence ID" value="MBD0423342.1"/>
    <property type="molecule type" value="Genomic_DNA"/>
</dbReference>
<reference evidence="4" key="1">
    <citation type="submission" date="2020-09" db="EMBL/GenBank/DDBJ databases">
        <title>Streptomyces grisecoloratus sp. nov., isolated from cotton soil.</title>
        <authorList>
            <person name="Xing L."/>
        </authorList>
    </citation>
    <scope>NUCLEOTIDE SEQUENCE</scope>
    <source>
        <strain evidence="4">TRM S81-3</strain>
    </source>
</reference>
<accession>A0A926LB10</accession>
<evidence type="ECO:0000256" key="1">
    <source>
        <dbReference type="ARBA" id="ARBA00009820"/>
    </source>
</evidence>
<dbReference type="AlphaFoldDB" id="A0A926LB10"/>
<feature type="region of interest" description="Disordered" evidence="2">
    <location>
        <begin position="398"/>
        <end position="420"/>
    </location>
</feature>
<dbReference type="SUPFAM" id="SSF82171">
    <property type="entry name" value="DPP6 N-terminal domain-like"/>
    <property type="match status" value="1"/>
</dbReference>
<evidence type="ECO:0000256" key="3">
    <source>
        <dbReference type="SAM" id="SignalP"/>
    </source>
</evidence>
<dbReference type="PANTHER" id="PTHR36842">
    <property type="entry name" value="PROTEIN TOLB HOMOLOG"/>
    <property type="match status" value="1"/>
</dbReference>
<name>A0A926LB10_9ACTN</name>
<reference evidence="4" key="2">
    <citation type="submission" date="2020-09" db="EMBL/GenBank/DDBJ databases">
        <authorList>
            <person name="Luo X."/>
        </authorList>
    </citation>
    <scope>NUCLEOTIDE SEQUENCE</scope>
    <source>
        <strain evidence="4">TRM S81-3</strain>
    </source>
</reference>
<keyword evidence="5" id="KW-1185">Reference proteome</keyword>
<feature type="signal peptide" evidence="3">
    <location>
        <begin position="1"/>
        <end position="28"/>
    </location>
</feature>
<gene>
    <name evidence="4" type="ORF">H0H10_29980</name>
</gene>
<protein>
    <submittedName>
        <fullName evidence="4">PD40 domain-containing protein</fullName>
    </submittedName>
</protein>
<feature type="compositionally biased region" description="Basic residues" evidence="2">
    <location>
        <begin position="37"/>
        <end position="47"/>
    </location>
</feature>
<dbReference type="Pfam" id="PF07676">
    <property type="entry name" value="PD40"/>
    <property type="match status" value="1"/>
</dbReference>
<organism evidence="4 5">
    <name type="scientific">Streptomyces griseicoloratus</name>
    <dbReference type="NCBI Taxonomy" id="2752516"/>
    <lineage>
        <taxon>Bacteria</taxon>
        <taxon>Bacillati</taxon>
        <taxon>Actinomycetota</taxon>
        <taxon>Actinomycetes</taxon>
        <taxon>Kitasatosporales</taxon>
        <taxon>Streptomycetaceae</taxon>
        <taxon>Streptomyces</taxon>
    </lineage>
</organism>
<keyword evidence="3" id="KW-0732">Signal</keyword>
<sequence length="420" mass="44272">MRRRLGAATAAVAAACVAAVLMPTGAQAAPQGAHQGTHGKKKPKAPHTVRLTQGADAKSEAPSLSADGRYAIFTSWASDLVPGDTNAAPDVFVRDLRTGRIQRVSTDAAGGQSPLGGTAGAISANGRYVVFVSTSPGLIPGEVHGPSSVYWRDLRTGELRFAGDEIEGVVRWAREASVSADGRYVAFESSDTVPKPGRSVAVRDMHTGELKKQPYTMTLAYGPRLSDDGSVMVYTNGNYYPIGNSPTDVKVADPHTGANRSLHTRPDGTRGNGRVSQGGISGDGRHATFTSTATDLGPEDTNGAGSNVFVRDLRTDALRIVEAPDPALSTADGVLSRDGRYLLFRAFETSVDPGTWYLRDLRKGRTELAIRGTDGTPVQAKTGFRPLDARGRTVAFSSTAENVAPGPRSPGADAYVQRPR</sequence>
<feature type="chain" id="PRO_5036676462" evidence="3">
    <location>
        <begin position="29"/>
        <end position="420"/>
    </location>
</feature>
<feature type="region of interest" description="Disordered" evidence="2">
    <location>
        <begin position="258"/>
        <end position="285"/>
    </location>
</feature>
<feature type="region of interest" description="Disordered" evidence="2">
    <location>
        <begin position="29"/>
        <end position="62"/>
    </location>
</feature>